<gene>
    <name evidence="2" type="ORF">PHACADRAFT_197512</name>
</gene>
<proteinExistence type="predicted"/>
<dbReference type="OrthoDB" id="2749860at2759"/>
<evidence type="ECO:0000313" key="2">
    <source>
        <dbReference type="EMBL" id="EKM53080.1"/>
    </source>
</evidence>
<evidence type="ECO:0008006" key="4">
    <source>
        <dbReference type="Google" id="ProtNLM"/>
    </source>
</evidence>
<dbReference type="KEGG" id="pco:PHACADRAFT_197512"/>
<keyword evidence="3" id="KW-1185">Reference proteome</keyword>
<sequence>MSDPASQAPSSPSLQPVSLHFDNTLGALIIAEILIAVLYGIASMQVYVYLHRSSGDTVLMKRTGTFGSTAVLTRMTRILDSLYLAFTSHTIYYYAVTNFMNPLALTACPWTFAANMFVGDLVEVIVTLVYAYKIYKQVYGLSYSLYRLSLLASLEPVVRFIFIQKYLGRIFDLQISHWRTFSQISPEL</sequence>
<dbReference type="HOGENOM" id="CLU_1441526_0_0_1"/>
<dbReference type="GeneID" id="18911249"/>
<protein>
    <recommendedName>
        <fullName evidence="4">Very-long-chain (3R)-3-hydroxyacyl-CoA dehydratase</fullName>
    </recommendedName>
</protein>
<dbReference type="Proteomes" id="UP000008370">
    <property type="component" value="Unassembled WGS sequence"/>
</dbReference>
<reference evidence="2 3" key="1">
    <citation type="journal article" date="2012" name="BMC Genomics">
        <title>Comparative genomics of the white-rot fungi, Phanerochaete carnosa and P. chrysosporium, to elucidate the genetic basis of the distinct wood types they colonize.</title>
        <authorList>
            <person name="Suzuki H."/>
            <person name="MacDonald J."/>
            <person name="Syed K."/>
            <person name="Salamov A."/>
            <person name="Hori C."/>
            <person name="Aerts A."/>
            <person name="Henrissat B."/>
            <person name="Wiebenga A."/>
            <person name="vanKuyk P.A."/>
            <person name="Barry K."/>
            <person name="Lindquist E."/>
            <person name="LaButti K."/>
            <person name="Lapidus A."/>
            <person name="Lucas S."/>
            <person name="Coutinho P."/>
            <person name="Gong Y."/>
            <person name="Samejima M."/>
            <person name="Mahadevan R."/>
            <person name="Abou-Zaid M."/>
            <person name="de Vries R.P."/>
            <person name="Igarashi K."/>
            <person name="Yadav J.S."/>
            <person name="Grigoriev I.V."/>
            <person name="Master E.R."/>
        </authorList>
    </citation>
    <scope>NUCLEOTIDE SEQUENCE [LARGE SCALE GENOMIC DNA]</scope>
    <source>
        <strain evidence="2 3">HHB-10118-sp</strain>
    </source>
</reference>
<dbReference type="InParanoid" id="K5W1S6"/>
<feature type="transmembrane region" description="Helical" evidence="1">
    <location>
        <begin position="82"/>
        <end position="100"/>
    </location>
</feature>
<organism evidence="2 3">
    <name type="scientific">Phanerochaete carnosa (strain HHB-10118-sp)</name>
    <name type="common">White-rot fungus</name>
    <name type="synonym">Peniophora carnosa</name>
    <dbReference type="NCBI Taxonomy" id="650164"/>
    <lineage>
        <taxon>Eukaryota</taxon>
        <taxon>Fungi</taxon>
        <taxon>Dikarya</taxon>
        <taxon>Basidiomycota</taxon>
        <taxon>Agaricomycotina</taxon>
        <taxon>Agaricomycetes</taxon>
        <taxon>Polyporales</taxon>
        <taxon>Phanerochaetaceae</taxon>
        <taxon>Phanerochaete</taxon>
    </lineage>
</organism>
<feature type="transmembrane region" description="Helical" evidence="1">
    <location>
        <begin position="112"/>
        <end position="132"/>
    </location>
</feature>
<dbReference type="RefSeq" id="XP_007397783.1">
    <property type="nucleotide sequence ID" value="XM_007397721.1"/>
</dbReference>
<keyword evidence="1" id="KW-1133">Transmembrane helix</keyword>
<dbReference type="EMBL" id="JH930474">
    <property type="protein sequence ID" value="EKM53080.1"/>
    <property type="molecule type" value="Genomic_DNA"/>
</dbReference>
<dbReference type="AlphaFoldDB" id="K5W1S6"/>
<evidence type="ECO:0000256" key="1">
    <source>
        <dbReference type="SAM" id="Phobius"/>
    </source>
</evidence>
<name>K5W1S6_PHACS</name>
<accession>K5W1S6</accession>
<keyword evidence="1" id="KW-0472">Membrane</keyword>
<feature type="transmembrane region" description="Helical" evidence="1">
    <location>
        <begin position="25"/>
        <end position="50"/>
    </location>
</feature>
<keyword evidence="1" id="KW-0812">Transmembrane</keyword>
<evidence type="ECO:0000313" key="3">
    <source>
        <dbReference type="Proteomes" id="UP000008370"/>
    </source>
</evidence>